<gene>
    <name evidence="7" type="ORF">CCMP2556_LOCUS52390</name>
</gene>
<dbReference type="Proteomes" id="UP001642484">
    <property type="component" value="Unassembled WGS sequence"/>
</dbReference>
<dbReference type="EMBL" id="CAXAMN010027805">
    <property type="protein sequence ID" value="CAK9113131.1"/>
    <property type="molecule type" value="Genomic_DNA"/>
</dbReference>
<dbReference type="PROSITE" id="PS50059">
    <property type="entry name" value="FKBP_PPIASE"/>
    <property type="match status" value="1"/>
</dbReference>
<feature type="domain" description="PPIase FKBP-type" evidence="6">
    <location>
        <begin position="107"/>
        <end position="196"/>
    </location>
</feature>
<evidence type="ECO:0000259" key="6">
    <source>
        <dbReference type="PROSITE" id="PS50059"/>
    </source>
</evidence>
<evidence type="ECO:0000313" key="8">
    <source>
        <dbReference type="Proteomes" id="UP001642484"/>
    </source>
</evidence>
<dbReference type="EC" id="5.2.1.8" evidence="2 5"/>
<dbReference type="InterPro" id="IPR050689">
    <property type="entry name" value="FKBP-type_PPIase"/>
</dbReference>
<evidence type="ECO:0000256" key="5">
    <source>
        <dbReference type="PROSITE-ProRule" id="PRU00277"/>
    </source>
</evidence>
<dbReference type="Pfam" id="PF00254">
    <property type="entry name" value="FKBP_C"/>
    <property type="match status" value="1"/>
</dbReference>
<evidence type="ECO:0000256" key="4">
    <source>
        <dbReference type="ARBA" id="ARBA00023235"/>
    </source>
</evidence>
<keyword evidence="4 5" id="KW-0413">Isomerase</keyword>
<dbReference type="PANTHER" id="PTHR10516">
    <property type="entry name" value="PEPTIDYL-PROLYL CIS-TRANS ISOMERASE"/>
    <property type="match status" value="1"/>
</dbReference>
<proteinExistence type="predicted"/>
<dbReference type="SUPFAM" id="SSF54534">
    <property type="entry name" value="FKBP-like"/>
    <property type="match status" value="1"/>
</dbReference>
<evidence type="ECO:0000313" key="7">
    <source>
        <dbReference type="EMBL" id="CAK9113131.1"/>
    </source>
</evidence>
<evidence type="ECO:0000256" key="2">
    <source>
        <dbReference type="ARBA" id="ARBA00013194"/>
    </source>
</evidence>
<sequence>MSTSVRTPVLVSAWPRPQEAEVGKLVKLEEGMGQVLERQGTAQRPLVQPFFVGRRLLVDFNHPLAGKAVKLALTLLSCEEVPAKEVRVTLLSPGDGATYPNFGDLATWTVTLHMELWLESGKLLSSTRAGDPMQYHLGLDSGPGRGFEQGIQQLSLGSKAQLHVPSRLAYGSQGSQEEGIPPNADLLYKVEVLITCDGVVKLCDLCYGRGMDEPLRPYTPLVPGLEI</sequence>
<protein>
    <recommendedName>
        <fullName evidence="2 5">peptidylprolyl isomerase</fullName>
        <ecNumber evidence="2 5">5.2.1.8</ecNumber>
    </recommendedName>
</protein>
<reference evidence="7 8" key="1">
    <citation type="submission" date="2024-02" db="EMBL/GenBank/DDBJ databases">
        <authorList>
            <person name="Chen Y."/>
            <person name="Shah S."/>
            <person name="Dougan E. K."/>
            <person name="Thang M."/>
            <person name="Chan C."/>
        </authorList>
    </citation>
    <scope>NUCLEOTIDE SEQUENCE [LARGE SCALE GENOMIC DNA]</scope>
</reference>
<keyword evidence="8" id="KW-1185">Reference proteome</keyword>
<dbReference type="InterPro" id="IPR046357">
    <property type="entry name" value="PPIase_dom_sf"/>
</dbReference>
<keyword evidence="3 5" id="KW-0697">Rotamase</keyword>
<evidence type="ECO:0000256" key="1">
    <source>
        <dbReference type="ARBA" id="ARBA00000971"/>
    </source>
</evidence>
<name>A0ABP0SLH4_9DINO</name>
<organism evidence="7 8">
    <name type="scientific">Durusdinium trenchii</name>
    <dbReference type="NCBI Taxonomy" id="1381693"/>
    <lineage>
        <taxon>Eukaryota</taxon>
        <taxon>Sar</taxon>
        <taxon>Alveolata</taxon>
        <taxon>Dinophyceae</taxon>
        <taxon>Suessiales</taxon>
        <taxon>Symbiodiniaceae</taxon>
        <taxon>Durusdinium</taxon>
    </lineage>
</organism>
<accession>A0ABP0SLH4</accession>
<dbReference type="InterPro" id="IPR001179">
    <property type="entry name" value="PPIase_FKBP_dom"/>
</dbReference>
<comment type="catalytic activity">
    <reaction evidence="1 5">
        <text>[protein]-peptidylproline (omega=180) = [protein]-peptidylproline (omega=0)</text>
        <dbReference type="Rhea" id="RHEA:16237"/>
        <dbReference type="Rhea" id="RHEA-COMP:10747"/>
        <dbReference type="Rhea" id="RHEA-COMP:10748"/>
        <dbReference type="ChEBI" id="CHEBI:83833"/>
        <dbReference type="ChEBI" id="CHEBI:83834"/>
        <dbReference type="EC" id="5.2.1.8"/>
    </reaction>
</comment>
<evidence type="ECO:0000256" key="3">
    <source>
        <dbReference type="ARBA" id="ARBA00023110"/>
    </source>
</evidence>
<dbReference type="PANTHER" id="PTHR10516:SF443">
    <property type="entry name" value="FK506-BINDING PROTEIN 59-RELATED"/>
    <property type="match status" value="1"/>
</dbReference>
<dbReference type="Gene3D" id="3.10.50.40">
    <property type="match status" value="2"/>
</dbReference>
<comment type="caution">
    <text evidence="7">The sequence shown here is derived from an EMBL/GenBank/DDBJ whole genome shotgun (WGS) entry which is preliminary data.</text>
</comment>